<sequence length="493" mass="51752">MSKAARGFSVYLGIDIGTSSIKVILMTAAQDVLASATAPLEVMRPQPGWSEQDPNAWIAALGAAMDALKRERPAEVAAVKGIGLSGQMHGATLVAKDGAPIRPSILWNDGRSAEEARRLDADPRFHEITGNLVFPGFTAPKLAWVKTHEPENFAATAKVLLPKDFVRLYLTADAATDMSDASGTSWLDVGKRCWSPELLAATDMDESQMPKLYEGSQATGTLRPALARLWGMNGEVVVAAGGGDNAAAACGVGVTHPGAAFVSLGTSGVVFAATEAFAPNVESAVHAFCHALPNTWHQMGVILSAAGSLEWLSRLLKEPVPDLIGHLGNTPDYPAPVLFLPYLSGERTPHNDAAARGVFIGLAQESDRATLTQAVLEGVAFALADCQAALAAAGTTIPRYLAVGGGSRSKTWLTIMASALNTPIGIPEEGDYGAAFGAARLGLLAAEGGDPAEILTHPPLADTIDPVPALSEAYRDSYERWRALYPAVRDVMR</sequence>
<dbReference type="CDD" id="cd07808">
    <property type="entry name" value="ASKHA_NBD_FGGY_EcXK-like"/>
    <property type="match status" value="1"/>
</dbReference>
<dbReference type="InterPro" id="IPR018485">
    <property type="entry name" value="FGGY_C"/>
</dbReference>
<dbReference type="Gene3D" id="3.30.420.40">
    <property type="match status" value="2"/>
</dbReference>
<evidence type="ECO:0000256" key="3">
    <source>
        <dbReference type="ARBA" id="ARBA00022679"/>
    </source>
</evidence>
<accession>A0ABU0C757</accession>
<keyword evidence="6 8" id="KW-0067">ATP-binding</keyword>
<dbReference type="InterPro" id="IPR050406">
    <property type="entry name" value="FGGY_Carb_Kinase"/>
</dbReference>
<comment type="caution">
    <text evidence="12">The sequence shown here is derived from an EMBL/GenBank/DDBJ whole genome shotgun (WGS) entry which is preliminary data.</text>
</comment>
<dbReference type="PROSITE" id="PS00933">
    <property type="entry name" value="FGGY_KINASES_1"/>
    <property type="match status" value="1"/>
</dbReference>
<organism evidence="12 13">
    <name type="scientific">Rhodopseudomonas julia</name>
    <dbReference type="NCBI Taxonomy" id="200617"/>
    <lineage>
        <taxon>Bacteria</taxon>
        <taxon>Pseudomonadati</taxon>
        <taxon>Pseudomonadota</taxon>
        <taxon>Alphaproteobacteria</taxon>
        <taxon>Hyphomicrobiales</taxon>
        <taxon>Nitrobacteraceae</taxon>
        <taxon>Rhodopseudomonas</taxon>
    </lineage>
</organism>
<keyword evidence="7 8" id="KW-0119">Carbohydrate metabolism</keyword>
<evidence type="ECO:0000313" key="13">
    <source>
        <dbReference type="Proteomes" id="UP001230253"/>
    </source>
</evidence>
<dbReference type="HAMAP" id="MF_02220">
    <property type="entry name" value="XylB"/>
    <property type="match status" value="1"/>
</dbReference>
<name>A0ABU0C757_9BRAD</name>
<gene>
    <name evidence="8 9" type="primary">xylB</name>
    <name evidence="12" type="ORF">J2R99_001643</name>
</gene>
<dbReference type="InterPro" id="IPR043129">
    <property type="entry name" value="ATPase_NBD"/>
</dbReference>
<protein>
    <recommendedName>
        <fullName evidence="8 9">Xylulose kinase</fullName>
        <shortName evidence="8 9">Xylulokinase</shortName>
        <ecNumber evidence="8 9">2.7.1.17</ecNumber>
    </recommendedName>
</protein>
<feature type="active site" description="Proton acceptor" evidence="8">
    <location>
        <position position="244"/>
    </location>
</feature>
<dbReference type="NCBIfam" id="TIGR01312">
    <property type="entry name" value="XylB"/>
    <property type="match status" value="1"/>
</dbReference>
<evidence type="ECO:0000256" key="9">
    <source>
        <dbReference type="RuleBase" id="RU364073"/>
    </source>
</evidence>
<dbReference type="Pfam" id="PF00370">
    <property type="entry name" value="FGGY_N"/>
    <property type="match status" value="1"/>
</dbReference>
<evidence type="ECO:0000256" key="5">
    <source>
        <dbReference type="ARBA" id="ARBA00022777"/>
    </source>
</evidence>
<evidence type="ECO:0000256" key="8">
    <source>
        <dbReference type="HAMAP-Rule" id="MF_02220"/>
    </source>
</evidence>
<evidence type="ECO:0000256" key="4">
    <source>
        <dbReference type="ARBA" id="ARBA00022741"/>
    </source>
</evidence>
<comment type="similarity">
    <text evidence="1 8 9">Belongs to the FGGY kinase family.</text>
</comment>
<dbReference type="Proteomes" id="UP001230253">
    <property type="component" value="Unassembled WGS sequence"/>
</dbReference>
<evidence type="ECO:0000256" key="7">
    <source>
        <dbReference type="ARBA" id="ARBA00023277"/>
    </source>
</evidence>
<evidence type="ECO:0000256" key="6">
    <source>
        <dbReference type="ARBA" id="ARBA00022840"/>
    </source>
</evidence>
<reference evidence="12 13" key="1">
    <citation type="submission" date="2023-07" db="EMBL/GenBank/DDBJ databases">
        <title>Genomic Encyclopedia of Type Strains, Phase IV (KMG-IV): sequencing the most valuable type-strain genomes for metagenomic binning, comparative biology and taxonomic classification.</title>
        <authorList>
            <person name="Goeker M."/>
        </authorList>
    </citation>
    <scope>NUCLEOTIDE SEQUENCE [LARGE SCALE GENOMIC DNA]</scope>
    <source>
        <strain evidence="12 13">DSM 11549</strain>
    </source>
</reference>
<proteinExistence type="inferred from homology"/>
<dbReference type="EC" id="2.7.1.17" evidence="8 9"/>
<dbReference type="PANTHER" id="PTHR43095">
    <property type="entry name" value="SUGAR KINASE"/>
    <property type="match status" value="1"/>
</dbReference>
<evidence type="ECO:0000256" key="2">
    <source>
        <dbReference type="ARBA" id="ARBA00022629"/>
    </source>
</evidence>
<dbReference type="InterPro" id="IPR000577">
    <property type="entry name" value="Carb_kinase_FGGY"/>
</dbReference>
<evidence type="ECO:0000259" key="10">
    <source>
        <dbReference type="Pfam" id="PF00370"/>
    </source>
</evidence>
<evidence type="ECO:0000259" key="11">
    <source>
        <dbReference type="Pfam" id="PF02782"/>
    </source>
</evidence>
<feature type="domain" description="Carbohydrate kinase FGGY N-terminal" evidence="10">
    <location>
        <begin position="10"/>
        <end position="251"/>
    </location>
</feature>
<dbReference type="InterPro" id="IPR018483">
    <property type="entry name" value="Carb_kinase_FGGY_CS"/>
</dbReference>
<dbReference type="PIRSF" id="PIRSF000538">
    <property type="entry name" value="GlpK"/>
    <property type="match status" value="1"/>
</dbReference>
<dbReference type="SUPFAM" id="SSF53067">
    <property type="entry name" value="Actin-like ATPase domain"/>
    <property type="match status" value="2"/>
</dbReference>
<feature type="domain" description="Carbohydrate kinase FGGY C-terminal" evidence="11">
    <location>
        <begin position="261"/>
        <end position="446"/>
    </location>
</feature>
<dbReference type="PANTHER" id="PTHR43095:SF6">
    <property type="entry name" value="XYLULOSE KINASE"/>
    <property type="match status" value="1"/>
</dbReference>
<keyword evidence="3 8" id="KW-0808">Transferase</keyword>
<keyword evidence="5 8" id="KW-0418">Kinase</keyword>
<dbReference type="EMBL" id="JAUSUK010000001">
    <property type="protein sequence ID" value="MDQ0325794.1"/>
    <property type="molecule type" value="Genomic_DNA"/>
</dbReference>
<keyword evidence="4 8" id="KW-0547">Nucleotide-binding</keyword>
<keyword evidence="13" id="KW-1185">Reference proteome</keyword>
<evidence type="ECO:0000256" key="1">
    <source>
        <dbReference type="ARBA" id="ARBA00009156"/>
    </source>
</evidence>
<dbReference type="InterPro" id="IPR018484">
    <property type="entry name" value="FGGY_N"/>
</dbReference>
<comment type="catalytic activity">
    <reaction evidence="8 9">
        <text>D-xylulose + ATP = D-xylulose 5-phosphate + ADP + H(+)</text>
        <dbReference type="Rhea" id="RHEA:10964"/>
        <dbReference type="ChEBI" id="CHEBI:15378"/>
        <dbReference type="ChEBI" id="CHEBI:17140"/>
        <dbReference type="ChEBI" id="CHEBI:30616"/>
        <dbReference type="ChEBI" id="CHEBI:57737"/>
        <dbReference type="ChEBI" id="CHEBI:456216"/>
        <dbReference type="EC" id="2.7.1.17"/>
    </reaction>
</comment>
<feature type="binding site" evidence="8">
    <location>
        <begin position="88"/>
        <end position="89"/>
    </location>
    <ligand>
        <name>substrate</name>
    </ligand>
</feature>
<evidence type="ECO:0000313" key="12">
    <source>
        <dbReference type="EMBL" id="MDQ0325794.1"/>
    </source>
</evidence>
<comment type="function">
    <text evidence="8">Catalyzes the phosphorylation of D-xylulose to D-xylulose 5-phosphate.</text>
</comment>
<dbReference type="InterPro" id="IPR006000">
    <property type="entry name" value="Xylulokinase"/>
</dbReference>
<dbReference type="GO" id="GO:0004856">
    <property type="term" value="F:D-xylulokinase activity"/>
    <property type="evidence" value="ECO:0007669"/>
    <property type="project" value="UniProtKB-EC"/>
</dbReference>
<dbReference type="Pfam" id="PF02782">
    <property type="entry name" value="FGGY_C"/>
    <property type="match status" value="1"/>
</dbReference>
<keyword evidence="2 8" id="KW-0859">Xylose metabolism</keyword>
<feature type="site" description="Important for activity" evidence="8">
    <location>
        <position position="15"/>
    </location>
</feature>